<evidence type="ECO:0000313" key="6">
    <source>
        <dbReference type="EMBL" id="GAT71039.1"/>
    </source>
</evidence>
<keyword evidence="7" id="KW-1185">Reference proteome</keyword>
<feature type="transmembrane region" description="Helical" evidence="5">
    <location>
        <begin position="133"/>
        <end position="154"/>
    </location>
</feature>
<gene>
    <name evidence="6" type="ORF">PS9374_06730</name>
</gene>
<feature type="transmembrane region" description="Helical" evidence="5">
    <location>
        <begin position="70"/>
        <end position="90"/>
    </location>
</feature>
<evidence type="ECO:0000256" key="3">
    <source>
        <dbReference type="ARBA" id="ARBA00022989"/>
    </source>
</evidence>
<evidence type="ECO:0000256" key="5">
    <source>
        <dbReference type="SAM" id="Phobius"/>
    </source>
</evidence>
<feature type="transmembrane region" description="Helical" evidence="5">
    <location>
        <begin position="6"/>
        <end position="29"/>
    </location>
</feature>
<accession>A0A161LYS0</accession>
<dbReference type="InterPro" id="IPR038770">
    <property type="entry name" value="Na+/solute_symporter_sf"/>
</dbReference>
<dbReference type="PANTHER" id="PTHR10361">
    <property type="entry name" value="SODIUM-BILE ACID COTRANSPORTER"/>
    <property type="match status" value="1"/>
</dbReference>
<dbReference type="AlphaFoldDB" id="A0A161LYS0"/>
<feature type="transmembrane region" description="Helical" evidence="5">
    <location>
        <begin position="198"/>
        <end position="215"/>
    </location>
</feature>
<dbReference type="EMBL" id="BDCX01000021">
    <property type="protein sequence ID" value="GAT71039.1"/>
    <property type="molecule type" value="Genomic_DNA"/>
</dbReference>
<keyword evidence="2 5" id="KW-0812">Transmembrane</keyword>
<feature type="transmembrane region" description="Helical" evidence="5">
    <location>
        <begin position="175"/>
        <end position="192"/>
    </location>
</feature>
<comment type="subcellular location">
    <subcellularLocation>
        <location evidence="1">Membrane</location>
        <topology evidence="1">Multi-pass membrane protein</topology>
    </subcellularLocation>
</comment>
<dbReference type="Proteomes" id="UP000077701">
    <property type="component" value="Unassembled WGS sequence"/>
</dbReference>
<dbReference type="Gene3D" id="1.20.1530.20">
    <property type="match status" value="1"/>
</dbReference>
<dbReference type="PANTHER" id="PTHR10361:SF28">
    <property type="entry name" value="P3 PROTEIN-RELATED"/>
    <property type="match status" value="1"/>
</dbReference>
<evidence type="ECO:0000256" key="4">
    <source>
        <dbReference type="ARBA" id="ARBA00023136"/>
    </source>
</evidence>
<feature type="transmembrane region" description="Helical" evidence="5">
    <location>
        <begin position="258"/>
        <end position="278"/>
    </location>
</feature>
<sequence length="286" mass="28517">MMSDSTVVTIGLVVLLTATMLTIGTALTRQGLAALLRRPRALVAAAVVNVVVVPALALALVAVLGLDGPIAYGLVLAAAAPGGGTGALLAYHARGDLALAVSLQGMLAVLGLLAVPAWSALAPYDGGATTLTGAAQTLGLLAGQLVPIAAGMALRARRPALAGRVAEISRRTADLLLITLVVAILATAAGRLTDLPAAAYAAFVLLALVCLASYATPALAGPAARRAVAMTTTVRNLSLALLVAGLSRDAARVSVTVLAYGLVMYAACGLALVALRAVDRRLAPIT</sequence>
<keyword evidence="4 5" id="KW-0472">Membrane</keyword>
<organism evidence="6 7">
    <name type="scientific">Planomonospora sphaerica</name>
    <dbReference type="NCBI Taxonomy" id="161355"/>
    <lineage>
        <taxon>Bacteria</taxon>
        <taxon>Bacillati</taxon>
        <taxon>Actinomycetota</taxon>
        <taxon>Actinomycetes</taxon>
        <taxon>Streptosporangiales</taxon>
        <taxon>Streptosporangiaceae</taxon>
        <taxon>Planomonospora</taxon>
    </lineage>
</organism>
<dbReference type="GO" id="GO:0016020">
    <property type="term" value="C:membrane"/>
    <property type="evidence" value="ECO:0007669"/>
    <property type="project" value="UniProtKB-SubCell"/>
</dbReference>
<evidence type="ECO:0000256" key="2">
    <source>
        <dbReference type="ARBA" id="ARBA00022692"/>
    </source>
</evidence>
<reference evidence="7" key="2">
    <citation type="submission" date="2016-04" db="EMBL/GenBank/DDBJ databases">
        <title>Planomonospora sphaerica JCM9374 whole genome shotgun sequence.</title>
        <authorList>
            <person name="Suzuki T."/>
            <person name="Dohra H."/>
            <person name="Kodani S."/>
        </authorList>
    </citation>
    <scope>NUCLEOTIDE SEQUENCE [LARGE SCALE GENOMIC DNA]</scope>
    <source>
        <strain evidence="7">JCM 9374</strain>
    </source>
</reference>
<dbReference type="STRING" id="161355.PS9374_06730"/>
<evidence type="ECO:0000256" key="1">
    <source>
        <dbReference type="ARBA" id="ARBA00004141"/>
    </source>
</evidence>
<protein>
    <submittedName>
        <fullName evidence="6">Na+-dependent transporter</fullName>
    </submittedName>
</protein>
<feature type="transmembrane region" description="Helical" evidence="5">
    <location>
        <begin position="97"/>
        <end position="121"/>
    </location>
</feature>
<name>A0A161LYS0_9ACTN</name>
<dbReference type="Pfam" id="PF01758">
    <property type="entry name" value="SBF"/>
    <property type="match status" value="1"/>
</dbReference>
<feature type="transmembrane region" description="Helical" evidence="5">
    <location>
        <begin position="41"/>
        <end position="64"/>
    </location>
</feature>
<dbReference type="InterPro" id="IPR002657">
    <property type="entry name" value="BilAc:Na_symport/Acr3"/>
</dbReference>
<reference evidence="6 7" key="1">
    <citation type="journal article" date="2016" name="Genome Announc.">
        <title>Draft Genome Sequence of Planomonospora sphaerica JCM9374, a Rare Actinomycete.</title>
        <authorList>
            <person name="Dohra H."/>
            <person name="Suzuki T."/>
            <person name="Inoue Y."/>
            <person name="Kodani S."/>
        </authorList>
    </citation>
    <scope>NUCLEOTIDE SEQUENCE [LARGE SCALE GENOMIC DNA]</scope>
    <source>
        <strain evidence="6 7">JCM 9374</strain>
    </source>
</reference>
<evidence type="ECO:0000313" key="7">
    <source>
        <dbReference type="Proteomes" id="UP000077701"/>
    </source>
</evidence>
<proteinExistence type="predicted"/>
<dbReference type="InterPro" id="IPR004710">
    <property type="entry name" value="Bilac:Na_transpt"/>
</dbReference>
<comment type="caution">
    <text evidence="6">The sequence shown here is derived from an EMBL/GenBank/DDBJ whole genome shotgun (WGS) entry which is preliminary data.</text>
</comment>
<keyword evidence="3 5" id="KW-1133">Transmembrane helix</keyword>